<dbReference type="AlphaFoldDB" id="A0A553E8R6"/>
<gene>
    <name evidence="2" type="ORF">FNW21_04935</name>
</gene>
<name>A0A553E8R6_9FLAO</name>
<dbReference type="Proteomes" id="UP000316371">
    <property type="component" value="Unassembled WGS sequence"/>
</dbReference>
<feature type="chain" id="PRO_5021975189" evidence="1">
    <location>
        <begin position="18"/>
        <end position="320"/>
    </location>
</feature>
<keyword evidence="3" id="KW-1185">Reference proteome</keyword>
<evidence type="ECO:0000256" key="1">
    <source>
        <dbReference type="SAM" id="SignalP"/>
    </source>
</evidence>
<sequence>MKFTFLLLIVFNYSLFAQTLGKPGTQSRDLDSKVALKKDDVSPTLRIKPVYTKVLSDSLVETSGLIAFDHLLWTHNDDHDTTIYGLDEQGLIRRKIALPKVRNTDWEEITQDSTYMYIGDFGNNYKGNRRDLHILRIEKNSFLANKPVIDTIGFAYDNQIDFNPQKENTTNFDCEAFVVLQDSIYLFTKQWKLHQTAVYTLPKKPGNYKATNKETLTIDGLVTGATVLPSNKGIVLCGYSSLLQPFVFVLHHYKAMEFSTGKLQKITLSLPFHQVEGIASFDGLHFYCTNERFEKKPFLTVKQEIHQLDLSDYLKYLDTN</sequence>
<keyword evidence="1" id="KW-0732">Signal</keyword>
<dbReference type="RefSeq" id="WP_144255633.1">
    <property type="nucleotide sequence ID" value="NZ_VJZT01000003.1"/>
</dbReference>
<dbReference type="OrthoDB" id="9798438at2"/>
<comment type="caution">
    <text evidence="2">The sequence shown here is derived from an EMBL/GenBank/DDBJ whole genome shotgun (WGS) entry which is preliminary data.</text>
</comment>
<organism evidence="2 3">
    <name type="scientific">Flavobacterium restrictum</name>
    <dbReference type="NCBI Taxonomy" id="2594428"/>
    <lineage>
        <taxon>Bacteria</taxon>
        <taxon>Pseudomonadati</taxon>
        <taxon>Bacteroidota</taxon>
        <taxon>Flavobacteriia</taxon>
        <taxon>Flavobacteriales</taxon>
        <taxon>Flavobacteriaceae</taxon>
        <taxon>Flavobacterium</taxon>
    </lineage>
</organism>
<reference evidence="2 3" key="1">
    <citation type="submission" date="2019-07" db="EMBL/GenBank/DDBJ databases">
        <title>Novel species of Flavobacterium.</title>
        <authorList>
            <person name="Liu Q."/>
            <person name="Xin Y.-H."/>
        </authorList>
    </citation>
    <scope>NUCLEOTIDE SEQUENCE [LARGE SCALE GENOMIC DNA]</scope>
    <source>
        <strain evidence="2 3">LB1R34</strain>
    </source>
</reference>
<proteinExistence type="predicted"/>
<feature type="signal peptide" evidence="1">
    <location>
        <begin position="1"/>
        <end position="17"/>
    </location>
</feature>
<accession>A0A553E8R6</accession>
<evidence type="ECO:0000313" key="2">
    <source>
        <dbReference type="EMBL" id="TRX41447.1"/>
    </source>
</evidence>
<evidence type="ECO:0000313" key="3">
    <source>
        <dbReference type="Proteomes" id="UP000316371"/>
    </source>
</evidence>
<protein>
    <submittedName>
        <fullName evidence="2">T9SS C-terminal target domain-containing protein</fullName>
    </submittedName>
</protein>
<dbReference type="EMBL" id="VJZT01000003">
    <property type="protein sequence ID" value="TRX41447.1"/>
    <property type="molecule type" value="Genomic_DNA"/>
</dbReference>